<accession>A0ABU5K442</accession>
<dbReference type="EMBL" id="JAXOVW010000169">
    <property type="protein sequence ID" value="MDZ5610516.1"/>
    <property type="molecule type" value="Genomic_DNA"/>
</dbReference>
<proteinExistence type="predicted"/>
<dbReference type="RefSeq" id="WP_374219719.1">
    <property type="nucleotide sequence ID" value="NZ_JAXOVW010000169.1"/>
</dbReference>
<evidence type="ECO:0000313" key="2">
    <source>
        <dbReference type="Proteomes" id="UP001291930"/>
    </source>
</evidence>
<dbReference type="Proteomes" id="UP001291930">
    <property type="component" value="Unassembled WGS sequence"/>
</dbReference>
<protein>
    <recommendedName>
        <fullName evidence="3">Aminoglycoside phosphotransferase domain-containing protein</fullName>
    </recommendedName>
</protein>
<comment type="caution">
    <text evidence="1">The sequence shown here is derived from an EMBL/GenBank/DDBJ whole genome shotgun (WGS) entry which is preliminary data.</text>
</comment>
<organism evidence="1 2">
    <name type="scientific">Bacillus bingmayongensis</name>
    <dbReference type="NCBI Taxonomy" id="1150157"/>
    <lineage>
        <taxon>Bacteria</taxon>
        <taxon>Bacillati</taxon>
        <taxon>Bacillota</taxon>
        <taxon>Bacilli</taxon>
        <taxon>Bacillales</taxon>
        <taxon>Bacillaceae</taxon>
        <taxon>Bacillus</taxon>
    </lineage>
</organism>
<sequence length="174" mass="20490">MRDTNLSIDRLAIQEKLLQCLENRSLSLVSLTNQDTSPENLIIRDGRVHMIDPCPVLYSGFVFAGNHVNNYQTLFPTYYKSPRYVKHQFHKHKQVLHALAAGFEVGYTDRLVERKRALKIEQFLQLFSLCHTNYSVLQKKINKETYMRMRDKQAIESRLPIYLQELEAFELENL</sequence>
<keyword evidence="2" id="KW-1185">Reference proteome</keyword>
<name>A0ABU5K442_9BACI</name>
<evidence type="ECO:0008006" key="3">
    <source>
        <dbReference type="Google" id="ProtNLM"/>
    </source>
</evidence>
<reference evidence="2" key="1">
    <citation type="submission" date="2023-11" db="EMBL/GenBank/DDBJ databases">
        <title>Genome Sequence of Bacillus pseudomycoides stain BUPM19.</title>
        <authorList>
            <person name="Farhat A."/>
        </authorList>
    </citation>
    <scope>NUCLEOTIDE SEQUENCE [LARGE SCALE GENOMIC DNA]</scope>
    <source>
        <strain evidence="2">BUPM19</strain>
    </source>
</reference>
<gene>
    <name evidence="1" type="ORF">U2I54_26770</name>
</gene>
<evidence type="ECO:0000313" key="1">
    <source>
        <dbReference type="EMBL" id="MDZ5610516.1"/>
    </source>
</evidence>